<dbReference type="InterPro" id="IPR050400">
    <property type="entry name" value="Bact_Cytoskel_RodZ"/>
</dbReference>
<keyword evidence="2" id="KW-0812">Transmembrane</keyword>
<evidence type="ECO:0000313" key="4">
    <source>
        <dbReference type="EMBL" id="RFU61597.1"/>
    </source>
</evidence>
<dbReference type="SMART" id="SM00530">
    <property type="entry name" value="HTH_XRE"/>
    <property type="match status" value="1"/>
</dbReference>
<accession>A0A372L8A8</accession>
<evidence type="ECO:0000313" key="5">
    <source>
        <dbReference type="Proteomes" id="UP000262939"/>
    </source>
</evidence>
<dbReference type="GO" id="GO:0003677">
    <property type="term" value="F:DNA binding"/>
    <property type="evidence" value="ECO:0007669"/>
    <property type="project" value="InterPro"/>
</dbReference>
<comment type="caution">
    <text evidence="4">The sequence shown here is derived from an EMBL/GenBank/DDBJ whole genome shotgun (WGS) entry which is preliminary data.</text>
</comment>
<name>A0A372L8A8_9BACI</name>
<feature type="domain" description="HTH cro/C1-type" evidence="3">
    <location>
        <begin position="8"/>
        <end position="41"/>
    </location>
</feature>
<keyword evidence="2" id="KW-0472">Membrane</keyword>
<feature type="compositionally biased region" description="Basic and acidic residues" evidence="1">
    <location>
        <begin position="137"/>
        <end position="173"/>
    </location>
</feature>
<dbReference type="Proteomes" id="UP000262939">
    <property type="component" value="Unassembled WGS sequence"/>
</dbReference>
<dbReference type="PROSITE" id="PS50943">
    <property type="entry name" value="HTH_CROC1"/>
    <property type="match status" value="1"/>
</dbReference>
<proteinExistence type="predicted"/>
<dbReference type="InterPro" id="IPR001387">
    <property type="entry name" value="Cro/C1-type_HTH"/>
</dbReference>
<feature type="transmembrane region" description="Helical" evidence="2">
    <location>
        <begin position="111"/>
        <end position="128"/>
    </location>
</feature>
<dbReference type="EMBL" id="QVTD01000013">
    <property type="protein sequence ID" value="RFU61597.1"/>
    <property type="molecule type" value="Genomic_DNA"/>
</dbReference>
<organism evidence="4 5">
    <name type="scientific">Peribacillus glennii</name>
    <dbReference type="NCBI Taxonomy" id="2303991"/>
    <lineage>
        <taxon>Bacteria</taxon>
        <taxon>Bacillati</taxon>
        <taxon>Bacillota</taxon>
        <taxon>Bacilli</taxon>
        <taxon>Bacillales</taxon>
        <taxon>Bacillaceae</taxon>
        <taxon>Peribacillus</taxon>
    </lineage>
</organism>
<dbReference type="InterPro" id="IPR010982">
    <property type="entry name" value="Lambda_DNA-bd_dom_sf"/>
</dbReference>
<dbReference type="Pfam" id="PF13413">
    <property type="entry name" value="HTH_25"/>
    <property type="match status" value="1"/>
</dbReference>
<dbReference type="SUPFAM" id="SSF47413">
    <property type="entry name" value="lambda repressor-like DNA-binding domains"/>
    <property type="match status" value="1"/>
</dbReference>
<dbReference type="Gene3D" id="1.10.260.40">
    <property type="entry name" value="lambda repressor-like DNA-binding domains"/>
    <property type="match status" value="1"/>
</dbReference>
<evidence type="ECO:0000256" key="1">
    <source>
        <dbReference type="SAM" id="MobiDB-lite"/>
    </source>
</evidence>
<dbReference type="Pfam" id="PF13464">
    <property type="entry name" value="RodZ_C"/>
    <property type="match status" value="1"/>
</dbReference>
<dbReference type="PANTHER" id="PTHR34475">
    <property type="match status" value="1"/>
</dbReference>
<evidence type="ECO:0000256" key="2">
    <source>
        <dbReference type="SAM" id="Phobius"/>
    </source>
</evidence>
<protein>
    <submittedName>
        <fullName evidence="4">Helix-turn-helix domain-containing protein</fullName>
    </submittedName>
</protein>
<feature type="compositionally biased region" description="Basic and acidic residues" evidence="1">
    <location>
        <begin position="180"/>
        <end position="194"/>
    </location>
</feature>
<dbReference type="PANTHER" id="PTHR34475:SF1">
    <property type="entry name" value="CYTOSKELETON PROTEIN RODZ"/>
    <property type="match status" value="1"/>
</dbReference>
<reference evidence="4 5" key="1">
    <citation type="submission" date="2018-08" db="EMBL/GenBank/DDBJ databases">
        <title>Bacillus chawlae sp. nov., Bacillus glennii sp. nov., and Bacillus saganii sp. nov. Isolated from the Vehicle Assembly Building at Kennedy Space Center where the Viking Spacecraft were Assembled.</title>
        <authorList>
            <person name="Seuylemezian A."/>
            <person name="Vaishampayan P."/>
        </authorList>
    </citation>
    <scope>NUCLEOTIDE SEQUENCE [LARGE SCALE GENOMIC DNA]</scope>
    <source>
        <strain evidence="4 5">V44-8</strain>
    </source>
</reference>
<dbReference type="AlphaFoldDB" id="A0A372L8A8"/>
<dbReference type="OrthoDB" id="9797543at2"/>
<sequence length="299" mass="33327">MTELGNRLKEAREAKGMSLDDLQEATKIQKRYLIGIEEGNYDMMPGKFYVRAFIKQYCEAVGLPAEEIFDQYKNDVPSIANEELPAKLSRVQSRKTVPSGNSKAMELFPKILAGIFILGAAVLIYILIAKNFNASDDKAKEETPDEKVAYEERKDSPLTNDKKDEKSGNKEETTEQQESPAKKAKPEKPKKEQELASVSSSGKNSTYKLKNAEKFTLKVSSTGATWVNIKNGSGKSFFQNTLKENQSQEIDFTNEKEAVIIIGNAADTEVFVNGQKLEYAISPTQTVTQNITIQFAKAK</sequence>
<gene>
    <name evidence="4" type="ORF">D0466_17505</name>
</gene>
<evidence type="ECO:0000259" key="3">
    <source>
        <dbReference type="PROSITE" id="PS50943"/>
    </source>
</evidence>
<keyword evidence="5" id="KW-1185">Reference proteome</keyword>
<dbReference type="CDD" id="cd00093">
    <property type="entry name" value="HTH_XRE"/>
    <property type="match status" value="1"/>
</dbReference>
<dbReference type="InterPro" id="IPR025194">
    <property type="entry name" value="RodZ-like_C"/>
</dbReference>
<keyword evidence="2" id="KW-1133">Transmembrane helix</keyword>
<feature type="region of interest" description="Disordered" evidence="1">
    <location>
        <begin position="137"/>
        <end position="204"/>
    </location>
</feature>